<gene>
    <name evidence="1" type="ORF">PROVALCAL_02744</name>
</gene>
<dbReference type="InterPro" id="IPR029058">
    <property type="entry name" value="AB_hydrolase_fold"/>
</dbReference>
<dbReference type="RefSeq" id="WP_006659679.1">
    <property type="nucleotide sequence ID" value="NZ_ABXW01000052.1"/>
</dbReference>
<protein>
    <recommendedName>
        <fullName evidence="3">PGAP1-like protein</fullName>
    </recommendedName>
</protein>
<dbReference type="EMBL" id="ABXW01000052">
    <property type="protein sequence ID" value="EEB45299.1"/>
    <property type="molecule type" value="Genomic_DNA"/>
</dbReference>
<evidence type="ECO:0008006" key="3">
    <source>
        <dbReference type="Google" id="ProtNLM"/>
    </source>
</evidence>
<organism evidence="1 2">
    <name type="scientific">Providencia alcalifaciens DSM 30120</name>
    <dbReference type="NCBI Taxonomy" id="520999"/>
    <lineage>
        <taxon>Bacteria</taxon>
        <taxon>Pseudomonadati</taxon>
        <taxon>Pseudomonadota</taxon>
        <taxon>Gammaproteobacteria</taxon>
        <taxon>Enterobacterales</taxon>
        <taxon>Morganellaceae</taxon>
        <taxon>Providencia</taxon>
    </lineage>
</organism>
<dbReference type="eggNOG" id="COG1075">
    <property type="taxonomic scope" value="Bacteria"/>
</dbReference>
<name>B6XHA6_9GAMM</name>
<evidence type="ECO:0000313" key="1">
    <source>
        <dbReference type="EMBL" id="EEB45299.1"/>
    </source>
</evidence>
<dbReference type="Gene3D" id="3.40.50.1820">
    <property type="entry name" value="alpha/beta hydrolase"/>
    <property type="match status" value="1"/>
</dbReference>
<accession>B6XHA6</accession>
<dbReference type="GO" id="GO:0008374">
    <property type="term" value="F:O-acyltransferase activity"/>
    <property type="evidence" value="ECO:0007669"/>
    <property type="project" value="InterPro"/>
</dbReference>
<dbReference type="PANTHER" id="PTHR11440">
    <property type="entry name" value="LECITHIN-CHOLESTEROL ACYLTRANSFERASE-RELATED"/>
    <property type="match status" value="1"/>
</dbReference>
<dbReference type="InterPro" id="IPR003386">
    <property type="entry name" value="LACT/PDAT_acylTrfase"/>
</dbReference>
<comment type="caution">
    <text evidence="1">The sequence shown here is derived from an EMBL/GenBank/DDBJ whole genome shotgun (WGS) entry which is preliminary data.</text>
</comment>
<proteinExistence type="predicted"/>
<dbReference type="Proteomes" id="UP000003729">
    <property type="component" value="Unassembled WGS sequence"/>
</dbReference>
<reference evidence="1 2" key="1">
    <citation type="submission" date="2008-10" db="EMBL/GenBank/DDBJ databases">
        <title>Draft genome sequence of Providencia alcalifaciens (DSM 30120).</title>
        <authorList>
            <person name="Sudarsanam P."/>
            <person name="Ley R."/>
            <person name="Guruge J."/>
            <person name="Turnbaugh P.J."/>
            <person name="Mahowald M."/>
            <person name="Liep D."/>
            <person name="Gordon J."/>
        </authorList>
    </citation>
    <scope>NUCLEOTIDE SEQUENCE [LARGE SCALE GENOMIC DNA]</scope>
    <source>
        <strain evidence="1 2">DSM 30120</strain>
    </source>
</reference>
<dbReference type="AlphaFoldDB" id="B6XHA6"/>
<dbReference type="SUPFAM" id="SSF53474">
    <property type="entry name" value="alpha/beta-Hydrolases"/>
    <property type="match status" value="1"/>
</dbReference>
<reference evidence="1 2" key="2">
    <citation type="submission" date="2008-10" db="EMBL/GenBank/DDBJ databases">
        <authorList>
            <person name="Fulton L."/>
            <person name="Clifton S."/>
            <person name="Fulton B."/>
            <person name="Xu J."/>
            <person name="Minx P."/>
            <person name="Pepin K.H."/>
            <person name="Johnson M."/>
            <person name="Bhonagiri V."/>
            <person name="Nash W.E."/>
            <person name="Mardis E.R."/>
            <person name="Wilson R.K."/>
        </authorList>
    </citation>
    <scope>NUCLEOTIDE SEQUENCE [LARGE SCALE GENOMIC DNA]</scope>
    <source>
        <strain evidence="1 2">DSM 30120</strain>
    </source>
</reference>
<evidence type="ECO:0000313" key="2">
    <source>
        <dbReference type="Proteomes" id="UP000003729"/>
    </source>
</evidence>
<dbReference type="GeneID" id="57291630"/>
<dbReference type="Pfam" id="PF02450">
    <property type="entry name" value="LCAT"/>
    <property type="match status" value="1"/>
</dbReference>
<dbReference type="GO" id="GO:0006629">
    <property type="term" value="P:lipid metabolic process"/>
    <property type="evidence" value="ECO:0007669"/>
    <property type="project" value="InterPro"/>
</dbReference>
<sequence>MSQDEQSENIQHCFAEFDDNKCAVWKDLQLKHQSENAKAHCYLPSTKVVPVIFLPGIMGSNLRSKKDKKSIWRIRKSTGGMAWDALGWLFTSGNKRKKLLDPETTETDPTQDVDKNDNESTYFANSRQKRGWGSVLQFSYADPLDKLQKELLVWEQYYNKAKGQGCATADEAEAYFSQESTFKFILDRPLTPVDTNPLSFREAGKYRNLLLPLHAFGYNWLQDNAQSAQELGKYIDEVLNLYRPKQNGGIGHGLAFEEGHEKVILVTHSMGGLVSRYASELLETPYKDKILGIVHGVMPDLGSPTAYKMMKIGEHSMPMGLVLGMSATRLMSVLAQSPAPLQLLPSPKYNHGQPWLRIEKGSSDGVTDLLLPKKGDPFNEIYLKEKAWWQMYEPDILDKEQSVIDGNFKKYEKIMIDDVEPFITKMDGAYHKNTYQFYGAYFDENDSKDSRRSDETVTWKLRDKTSWLWESDDSRATDDYGEKREYTLLKSSDKWKNTPSMDYEGGRGDGTVPKYSINLDRKDLFKEILEMNVDHQNAYQFAPLKGDAEFDSYEKTGDVSPAIKFTLRSLCRILQTDEVKP</sequence>